<keyword evidence="1" id="KW-0489">Methyltransferase</keyword>
<dbReference type="GO" id="GO:0071770">
    <property type="term" value="P:DIM/DIP cell wall layer assembly"/>
    <property type="evidence" value="ECO:0007669"/>
    <property type="project" value="TreeGrafter"/>
</dbReference>
<dbReference type="SUPFAM" id="SSF53335">
    <property type="entry name" value="S-adenosyl-L-methionine-dependent methyltransferases"/>
    <property type="match status" value="1"/>
</dbReference>
<evidence type="ECO:0000256" key="3">
    <source>
        <dbReference type="SAM" id="Coils"/>
    </source>
</evidence>
<sequence length="1132" mass="128388">MLAPNSQRPASGPSLMKILAPPQDDIHLANIMRQLDIGDELFWVPERLVQFEHWVGHIPFAFWLVKTLRPRRIVELGTHRGNSYCAFCQAIATLQLNAQAFAVDTWKGDIHMDAEVGVLEDFQAYHNPRFGGFSTLLQMNFDEAREMIDNRSIDLLHIDGTHTYEAVKHDFENWKSALSSRSVVLFHDTCVHRDKYGVWRLWNELSAKHPSFEFRHSFGLGVLGVGEDLPLTLHNLFSMSEDDSVAPTVRALFAFSGEAHVRTLAVSRLERDLKAERDDAAHREAALQTLVEAERDRLERDLKAERDDAAHREAALQTLVEAERDRLERDLKAERDDAAHREAALQTLVEAERDRLERDLKAERDDAAHREAALQTLVEAERDRLERDLKAERDDAAHREAALQTLVEAERDAAYRSAQVAQESTAQNRQLSEELANLQTQLRAFTTSTVWRATWPIRRVAAAIPAPIRRFGRRALKFGWWVVTLQLPKKLAERRERMLATAEALPQPLVGRRTSTNQARRCPPDLAKLISACFDEAWYDYKYALTARKLRGLDHYCTIGAKAGYSPNAAFDEEFYLSANPDVAKAVQAGGVLCGFDHYIRYGRAEGRSGQGRLPHDYSHLQPMFDEDWYDRTYELKDRELHGFAHYLAKGGRSSCSPHADFDEQFYSAFYPDVRLAISSRKYLCGFEHYVLVGRAENRLTKHNLTKTLDVRHPSLTDPVGIAQARFIERRIAPIAACSGADEESYWILVPTLDPDIFFGGYKALIELVVGLASLKRPITIVICAQDDDGSYFRYWITRQIRIAVAFGTVRIVNGRRLKAPLRLSPTDKIFAYSAWEAHLAHQMAAHVKSGLFAWLVQEYEPVFHDYSAEHAIVASAYQLAHYPIFNSTELKDYFQRHRIGIFSGDRTPSRGRDFAVFEHVLTKLRAPTLADLKGRPSRTLIFYARPEAHAKRNLFPLALIALEEMAQQGSFVGPWEFHGVGALAEMTIPLGRGHKLNLHAKMTEAEYEVFMHKVDVGLSLMYAPHPGLVAFEMASIGARVVTNTVDGRSETHLRGLSENIIPCEPTISGIKQALTEAIESLHDFSGRVRGMRINRSQGVKSWSEVFNDEFFHCEMDGFLGTDQQIVSEKTS</sequence>
<organism evidence="5 6">
    <name type="scientific">Mesorhizobium kowhaii</name>
    <dbReference type="NCBI Taxonomy" id="1300272"/>
    <lineage>
        <taxon>Bacteria</taxon>
        <taxon>Pseudomonadati</taxon>
        <taxon>Pseudomonadota</taxon>
        <taxon>Alphaproteobacteria</taxon>
        <taxon>Hyphomicrobiales</taxon>
        <taxon>Phyllobacteriaceae</taxon>
        <taxon>Mesorhizobium</taxon>
    </lineage>
</organism>
<keyword evidence="3" id="KW-0175">Coiled coil</keyword>
<protein>
    <recommendedName>
        <fullName evidence="4">WsaF C-terminal domain-containing protein</fullName>
    </recommendedName>
</protein>
<dbReference type="Proteomes" id="UP000248616">
    <property type="component" value="Unassembled WGS sequence"/>
</dbReference>
<dbReference type="Gene3D" id="3.40.50.11090">
    <property type="match status" value="1"/>
</dbReference>
<name>A0A2W7BZE6_9HYPH</name>
<gene>
    <name evidence="5" type="ORF">B5V02_22200</name>
</gene>
<dbReference type="Gene3D" id="3.40.50.150">
    <property type="entry name" value="Vaccinia Virus protein VP39"/>
    <property type="match status" value="1"/>
</dbReference>
<accession>A0A2W7BZE6</accession>
<evidence type="ECO:0000313" key="5">
    <source>
        <dbReference type="EMBL" id="PZV35954.1"/>
    </source>
</evidence>
<comment type="caution">
    <text evidence="5">The sequence shown here is derived from an EMBL/GenBank/DDBJ whole genome shotgun (WGS) entry which is preliminary data.</text>
</comment>
<dbReference type="PANTHER" id="PTHR40048:SF1">
    <property type="entry name" value="RHAMNOSYL O-METHYLTRANSFERASE"/>
    <property type="match status" value="1"/>
</dbReference>
<dbReference type="GO" id="GO:0008168">
    <property type="term" value="F:methyltransferase activity"/>
    <property type="evidence" value="ECO:0007669"/>
    <property type="project" value="UniProtKB-KW"/>
</dbReference>
<keyword evidence="6" id="KW-1185">Reference proteome</keyword>
<dbReference type="GO" id="GO:0005886">
    <property type="term" value="C:plasma membrane"/>
    <property type="evidence" value="ECO:0007669"/>
    <property type="project" value="TreeGrafter"/>
</dbReference>
<dbReference type="InterPro" id="IPR029063">
    <property type="entry name" value="SAM-dependent_MTases_sf"/>
</dbReference>
<evidence type="ECO:0000256" key="1">
    <source>
        <dbReference type="ARBA" id="ARBA00022603"/>
    </source>
</evidence>
<feature type="coiled-coil region" evidence="3">
    <location>
        <begin position="288"/>
        <end position="395"/>
    </location>
</feature>
<dbReference type="Pfam" id="PF13578">
    <property type="entry name" value="Methyltransf_24"/>
    <property type="match status" value="1"/>
</dbReference>
<keyword evidence="2" id="KW-0808">Transferase</keyword>
<reference evidence="6" key="1">
    <citation type="submission" date="2017-03" db="EMBL/GenBank/DDBJ databases">
        <authorList>
            <person name="Safronova V.I."/>
            <person name="Sazanova A.L."/>
            <person name="Chirak E.R."/>
        </authorList>
    </citation>
    <scope>NUCLEOTIDE SEQUENCE [LARGE SCALE GENOMIC DNA]</scope>
    <source>
        <strain evidence="6">Ach-343</strain>
    </source>
</reference>
<feature type="coiled-coil region" evidence="3">
    <location>
        <begin position="421"/>
        <end position="448"/>
    </location>
</feature>
<dbReference type="GO" id="GO:0032259">
    <property type="term" value="P:methylation"/>
    <property type="evidence" value="ECO:0007669"/>
    <property type="project" value="UniProtKB-KW"/>
</dbReference>
<dbReference type="Gene3D" id="3.40.50.2000">
    <property type="entry name" value="Glycogen Phosphorylase B"/>
    <property type="match status" value="1"/>
</dbReference>
<evidence type="ECO:0000256" key="2">
    <source>
        <dbReference type="ARBA" id="ARBA00022679"/>
    </source>
</evidence>
<proteinExistence type="predicted"/>
<evidence type="ECO:0000313" key="6">
    <source>
        <dbReference type="Proteomes" id="UP000248616"/>
    </source>
</evidence>
<feature type="domain" description="WsaF C-terminal" evidence="4">
    <location>
        <begin position="939"/>
        <end position="1075"/>
    </location>
</feature>
<dbReference type="AlphaFoldDB" id="A0A2W7BZE6"/>
<dbReference type="InterPro" id="IPR055050">
    <property type="entry name" value="WsaF_C"/>
</dbReference>
<evidence type="ECO:0000259" key="4">
    <source>
        <dbReference type="Pfam" id="PF22772"/>
    </source>
</evidence>
<dbReference type="EMBL" id="MZXV01000051">
    <property type="protein sequence ID" value="PZV35954.1"/>
    <property type="molecule type" value="Genomic_DNA"/>
</dbReference>
<dbReference type="Pfam" id="PF22772">
    <property type="entry name" value="WsaF_C"/>
    <property type="match status" value="1"/>
</dbReference>
<dbReference type="PANTHER" id="PTHR40048">
    <property type="entry name" value="RHAMNOSYL O-METHYLTRANSFERASE"/>
    <property type="match status" value="1"/>
</dbReference>